<dbReference type="PROSITE" id="PS01124">
    <property type="entry name" value="HTH_ARAC_FAMILY_2"/>
    <property type="match status" value="1"/>
</dbReference>
<keyword evidence="6" id="KW-1185">Reference proteome</keyword>
<proteinExistence type="predicted"/>
<evidence type="ECO:0000256" key="1">
    <source>
        <dbReference type="ARBA" id="ARBA00023015"/>
    </source>
</evidence>
<comment type="caution">
    <text evidence="5">The sequence shown here is derived from an EMBL/GenBank/DDBJ whole genome shotgun (WGS) entry which is preliminary data.</text>
</comment>
<dbReference type="InterPro" id="IPR018060">
    <property type="entry name" value="HTH_AraC"/>
</dbReference>
<evidence type="ECO:0000313" key="5">
    <source>
        <dbReference type="EMBL" id="EOL42715.1"/>
    </source>
</evidence>
<keyword evidence="2" id="KW-0238">DNA-binding</keyword>
<dbReference type="PANTHER" id="PTHR43280:SF34">
    <property type="entry name" value="ARAC-FAMILY TRANSCRIPTIONAL REGULATOR"/>
    <property type="match status" value="1"/>
</dbReference>
<gene>
    <name evidence="5" type="ORF">UC3_03068</name>
</gene>
<dbReference type="Proteomes" id="UP000013785">
    <property type="component" value="Unassembled WGS sequence"/>
</dbReference>
<dbReference type="Gene3D" id="1.10.10.60">
    <property type="entry name" value="Homeodomain-like"/>
    <property type="match status" value="2"/>
</dbReference>
<dbReference type="InterPro" id="IPR011051">
    <property type="entry name" value="RmlC_Cupin_sf"/>
</dbReference>
<dbReference type="SMART" id="SM00342">
    <property type="entry name" value="HTH_ARAC"/>
    <property type="match status" value="1"/>
</dbReference>
<dbReference type="RefSeq" id="WP_010769702.1">
    <property type="nucleotide sequence ID" value="NZ_ASWE01000001.1"/>
</dbReference>
<dbReference type="AlphaFoldDB" id="R3WLF9"/>
<protein>
    <recommendedName>
        <fullName evidence="4">HTH araC/xylS-type domain-containing protein</fullName>
    </recommendedName>
</protein>
<keyword evidence="1" id="KW-0805">Transcription regulation</keyword>
<dbReference type="GO" id="GO:0003700">
    <property type="term" value="F:DNA-binding transcription factor activity"/>
    <property type="evidence" value="ECO:0007669"/>
    <property type="project" value="InterPro"/>
</dbReference>
<dbReference type="PANTHER" id="PTHR43280">
    <property type="entry name" value="ARAC-FAMILY TRANSCRIPTIONAL REGULATOR"/>
    <property type="match status" value="1"/>
</dbReference>
<dbReference type="STRING" id="154621.RV11_GL003039"/>
<evidence type="ECO:0000256" key="2">
    <source>
        <dbReference type="ARBA" id="ARBA00023125"/>
    </source>
</evidence>
<sequence length="258" mass="30066">MEYQVDHFNSADYFDFIQFQQFSYPLHFHQLIEVVYVIEGELEVLQIDGTILLSAGEAVFFLSNELHGYNCSKNCVYYAFIFSPNWISSFLKTISNLFPQSPKFSFNELLSVKKQDLDTFFENPFKIRGFLLMLCGYFYEQATWTTLPKQSDALLANVIDWIGRHYLEDISLSDTAFALGYDSFYLSHFISENLGTTFKKYVNGLRLAHSLDLFQTTQLPIADVAIQSGFPTVRTFNNQFKSTFQLTPREYQKKMKKR</sequence>
<feature type="domain" description="HTH araC/xylS-type" evidence="4">
    <location>
        <begin position="156"/>
        <end position="254"/>
    </location>
</feature>
<dbReference type="SUPFAM" id="SSF46689">
    <property type="entry name" value="Homeodomain-like"/>
    <property type="match status" value="1"/>
</dbReference>
<dbReference type="EMBL" id="AJAT01000017">
    <property type="protein sequence ID" value="EOL42715.1"/>
    <property type="molecule type" value="Genomic_DNA"/>
</dbReference>
<dbReference type="GO" id="GO:0043565">
    <property type="term" value="F:sequence-specific DNA binding"/>
    <property type="evidence" value="ECO:0007669"/>
    <property type="project" value="InterPro"/>
</dbReference>
<name>R3WLF9_9ENTE</name>
<evidence type="ECO:0000313" key="6">
    <source>
        <dbReference type="Proteomes" id="UP000013785"/>
    </source>
</evidence>
<dbReference type="Pfam" id="PF12833">
    <property type="entry name" value="HTH_18"/>
    <property type="match status" value="1"/>
</dbReference>
<dbReference type="OrthoDB" id="9799319at2"/>
<dbReference type="SUPFAM" id="SSF51182">
    <property type="entry name" value="RmlC-like cupins"/>
    <property type="match status" value="1"/>
</dbReference>
<dbReference type="Gene3D" id="2.60.120.10">
    <property type="entry name" value="Jelly Rolls"/>
    <property type="match status" value="1"/>
</dbReference>
<evidence type="ECO:0000256" key="3">
    <source>
        <dbReference type="ARBA" id="ARBA00023163"/>
    </source>
</evidence>
<accession>R3WLF9</accession>
<dbReference type="Pfam" id="PF02311">
    <property type="entry name" value="AraC_binding"/>
    <property type="match status" value="1"/>
</dbReference>
<dbReference type="InterPro" id="IPR009057">
    <property type="entry name" value="Homeodomain-like_sf"/>
</dbReference>
<reference evidence="5 6" key="1">
    <citation type="submission" date="2013-02" db="EMBL/GenBank/DDBJ databases">
        <title>The Genome Sequence of Enterococcus phoeniculicola BAA-412.</title>
        <authorList>
            <consortium name="The Broad Institute Genome Sequencing Platform"/>
            <consortium name="The Broad Institute Genome Sequencing Center for Infectious Disease"/>
            <person name="Earl A.M."/>
            <person name="Gilmore M.S."/>
            <person name="Lebreton F."/>
            <person name="Walker B."/>
            <person name="Young S.K."/>
            <person name="Zeng Q."/>
            <person name="Gargeya S."/>
            <person name="Fitzgerald M."/>
            <person name="Haas B."/>
            <person name="Abouelleil A."/>
            <person name="Alvarado L."/>
            <person name="Arachchi H.M."/>
            <person name="Berlin A.M."/>
            <person name="Chapman S.B."/>
            <person name="Dewar J."/>
            <person name="Goldberg J."/>
            <person name="Griggs A."/>
            <person name="Gujja S."/>
            <person name="Hansen M."/>
            <person name="Howarth C."/>
            <person name="Imamovic A."/>
            <person name="Larimer J."/>
            <person name="McCowan C."/>
            <person name="Murphy C."/>
            <person name="Neiman D."/>
            <person name="Pearson M."/>
            <person name="Priest M."/>
            <person name="Roberts A."/>
            <person name="Saif S."/>
            <person name="Shea T."/>
            <person name="Sisk P."/>
            <person name="Sykes S."/>
            <person name="Wortman J."/>
            <person name="Nusbaum C."/>
            <person name="Birren B."/>
        </authorList>
    </citation>
    <scope>NUCLEOTIDE SEQUENCE [LARGE SCALE GENOMIC DNA]</scope>
    <source>
        <strain evidence="5 6">ATCC BAA-412</strain>
    </source>
</reference>
<dbReference type="HOGENOM" id="CLU_000445_88_3_9"/>
<organism evidence="5 6">
    <name type="scientific">Enterococcus phoeniculicola ATCC BAA-412</name>
    <dbReference type="NCBI Taxonomy" id="1158610"/>
    <lineage>
        <taxon>Bacteria</taxon>
        <taxon>Bacillati</taxon>
        <taxon>Bacillota</taxon>
        <taxon>Bacilli</taxon>
        <taxon>Lactobacillales</taxon>
        <taxon>Enterococcaceae</taxon>
        <taxon>Enterococcus</taxon>
    </lineage>
</organism>
<dbReference type="eggNOG" id="COG2207">
    <property type="taxonomic scope" value="Bacteria"/>
</dbReference>
<dbReference type="PATRIC" id="fig|1158610.3.peg.3052"/>
<dbReference type="InterPro" id="IPR014710">
    <property type="entry name" value="RmlC-like_jellyroll"/>
</dbReference>
<keyword evidence="3" id="KW-0804">Transcription</keyword>
<evidence type="ECO:0000259" key="4">
    <source>
        <dbReference type="PROSITE" id="PS01124"/>
    </source>
</evidence>
<dbReference type="InterPro" id="IPR003313">
    <property type="entry name" value="AraC-bd"/>
</dbReference>